<dbReference type="InterPro" id="IPR029787">
    <property type="entry name" value="Nucleotide_cyclase"/>
</dbReference>
<protein>
    <submittedName>
        <fullName evidence="6">Diguanylate cyclase (GGDEF)-like protein</fullName>
    </submittedName>
</protein>
<evidence type="ECO:0000256" key="1">
    <source>
        <dbReference type="PROSITE-ProRule" id="PRU00169"/>
    </source>
</evidence>
<comment type="caution">
    <text evidence="6">The sequence shown here is derived from an EMBL/GenBank/DDBJ whole genome shotgun (WGS) entry which is preliminary data.</text>
</comment>
<evidence type="ECO:0000256" key="2">
    <source>
        <dbReference type="SAM" id="Coils"/>
    </source>
</evidence>
<dbReference type="SMART" id="SM00052">
    <property type="entry name" value="EAL"/>
    <property type="match status" value="1"/>
</dbReference>
<dbReference type="Pfam" id="PF00072">
    <property type="entry name" value="Response_reg"/>
    <property type="match status" value="1"/>
</dbReference>
<dbReference type="PROSITE" id="PS50883">
    <property type="entry name" value="EAL"/>
    <property type="match status" value="1"/>
</dbReference>
<dbReference type="InterPro" id="IPR011006">
    <property type="entry name" value="CheY-like_superfamily"/>
</dbReference>
<dbReference type="PANTHER" id="PTHR44757:SF2">
    <property type="entry name" value="BIOFILM ARCHITECTURE MAINTENANCE PROTEIN MBAA"/>
    <property type="match status" value="1"/>
</dbReference>
<dbReference type="Proteomes" id="UP000528286">
    <property type="component" value="Unassembled WGS sequence"/>
</dbReference>
<feature type="modified residue" description="4-aspartylphosphate" evidence="1">
    <location>
        <position position="70"/>
    </location>
</feature>
<dbReference type="AlphaFoldDB" id="A0A7W6J8V3"/>
<dbReference type="GO" id="GO:0000160">
    <property type="term" value="P:phosphorelay signal transduction system"/>
    <property type="evidence" value="ECO:0007669"/>
    <property type="project" value="InterPro"/>
</dbReference>
<accession>A0A7W6J8V3</accession>
<dbReference type="Gene3D" id="3.30.70.270">
    <property type="match status" value="1"/>
</dbReference>
<dbReference type="SUPFAM" id="SSF141868">
    <property type="entry name" value="EAL domain-like"/>
    <property type="match status" value="1"/>
</dbReference>
<dbReference type="InterPro" id="IPR001633">
    <property type="entry name" value="EAL_dom"/>
</dbReference>
<evidence type="ECO:0000259" key="5">
    <source>
        <dbReference type="PROSITE" id="PS50887"/>
    </source>
</evidence>
<dbReference type="RefSeq" id="WP_183367368.1">
    <property type="nucleotide sequence ID" value="NZ_JACIEZ010000007.1"/>
</dbReference>
<gene>
    <name evidence="6" type="ORF">GGR23_003294</name>
</gene>
<proteinExistence type="predicted"/>
<dbReference type="SMART" id="SM00267">
    <property type="entry name" value="GGDEF"/>
    <property type="match status" value="1"/>
</dbReference>
<feature type="domain" description="GGDEF" evidence="5">
    <location>
        <begin position="219"/>
        <end position="353"/>
    </location>
</feature>
<reference evidence="6 7" key="1">
    <citation type="submission" date="2020-08" db="EMBL/GenBank/DDBJ databases">
        <title>Genomic Encyclopedia of Type Strains, Phase IV (KMG-IV): sequencing the most valuable type-strain genomes for metagenomic binning, comparative biology and taxonomic classification.</title>
        <authorList>
            <person name="Goeker M."/>
        </authorList>
    </citation>
    <scope>NUCLEOTIDE SEQUENCE [LARGE SCALE GENOMIC DNA]</scope>
    <source>
        <strain evidence="6 7">DSM 29853</strain>
    </source>
</reference>
<dbReference type="Gene3D" id="3.20.20.450">
    <property type="entry name" value="EAL domain"/>
    <property type="match status" value="1"/>
</dbReference>
<dbReference type="SMART" id="SM00448">
    <property type="entry name" value="REC"/>
    <property type="match status" value="1"/>
</dbReference>
<feature type="coiled-coil region" evidence="2">
    <location>
        <begin position="132"/>
        <end position="184"/>
    </location>
</feature>
<dbReference type="CDD" id="cd01948">
    <property type="entry name" value="EAL"/>
    <property type="match status" value="1"/>
</dbReference>
<keyword evidence="7" id="KW-1185">Reference proteome</keyword>
<dbReference type="InterPro" id="IPR043128">
    <property type="entry name" value="Rev_trsase/Diguanyl_cyclase"/>
</dbReference>
<dbReference type="CDD" id="cd01949">
    <property type="entry name" value="GGDEF"/>
    <property type="match status" value="1"/>
</dbReference>
<evidence type="ECO:0000259" key="4">
    <source>
        <dbReference type="PROSITE" id="PS50883"/>
    </source>
</evidence>
<feature type="domain" description="EAL" evidence="4">
    <location>
        <begin position="362"/>
        <end position="612"/>
    </location>
</feature>
<keyword evidence="1" id="KW-0597">Phosphoprotein</keyword>
<evidence type="ECO:0000313" key="6">
    <source>
        <dbReference type="EMBL" id="MBB4066081.1"/>
    </source>
</evidence>
<dbReference type="NCBIfam" id="TIGR00254">
    <property type="entry name" value="GGDEF"/>
    <property type="match status" value="1"/>
</dbReference>
<dbReference type="PANTHER" id="PTHR44757">
    <property type="entry name" value="DIGUANYLATE CYCLASE DGCP"/>
    <property type="match status" value="1"/>
</dbReference>
<dbReference type="InterPro" id="IPR001789">
    <property type="entry name" value="Sig_transdc_resp-reg_receiver"/>
</dbReference>
<feature type="domain" description="Response regulatory" evidence="3">
    <location>
        <begin position="21"/>
        <end position="137"/>
    </location>
</feature>
<dbReference type="SUPFAM" id="SSF55073">
    <property type="entry name" value="Nucleotide cyclase"/>
    <property type="match status" value="1"/>
</dbReference>
<evidence type="ECO:0000313" key="7">
    <source>
        <dbReference type="Proteomes" id="UP000528286"/>
    </source>
</evidence>
<dbReference type="PROSITE" id="PS50887">
    <property type="entry name" value="GGDEF"/>
    <property type="match status" value="1"/>
</dbReference>
<organism evidence="6 7">
    <name type="scientific">Gellertiella hungarica</name>
    <dbReference type="NCBI Taxonomy" id="1572859"/>
    <lineage>
        <taxon>Bacteria</taxon>
        <taxon>Pseudomonadati</taxon>
        <taxon>Pseudomonadota</taxon>
        <taxon>Alphaproteobacteria</taxon>
        <taxon>Hyphomicrobiales</taxon>
        <taxon>Rhizobiaceae</taxon>
        <taxon>Gellertiella</taxon>
    </lineage>
</organism>
<dbReference type="SUPFAM" id="SSF52172">
    <property type="entry name" value="CheY-like"/>
    <property type="match status" value="1"/>
</dbReference>
<keyword evidence="2" id="KW-0175">Coiled coil</keyword>
<dbReference type="Pfam" id="PF00990">
    <property type="entry name" value="GGDEF"/>
    <property type="match status" value="1"/>
</dbReference>
<dbReference type="Gene3D" id="3.40.50.2300">
    <property type="match status" value="1"/>
</dbReference>
<evidence type="ECO:0000259" key="3">
    <source>
        <dbReference type="PROSITE" id="PS50110"/>
    </source>
</evidence>
<dbReference type="InterPro" id="IPR000160">
    <property type="entry name" value="GGDEF_dom"/>
</dbReference>
<dbReference type="InterPro" id="IPR052155">
    <property type="entry name" value="Biofilm_reg_signaling"/>
</dbReference>
<dbReference type="PROSITE" id="PS50110">
    <property type="entry name" value="RESPONSE_REGULATORY"/>
    <property type="match status" value="1"/>
</dbReference>
<dbReference type="CDD" id="cd17574">
    <property type="entry name" value="REC_OmpR"/>
    <property type="match status" value="1"/>
</dbReference>
<name>A0A7W6J8V3_9HYPH</name>
<dbReference type="EMBL" id="JACIEZ010000007">
    <property type="protein sequence ID" value="MBB4066081.1"/>
    <property type="molecule type" value="Genomic_DNA"/>
</dbReference>
<sequence length="628" mass="70151">MSQTKPLTYTETQAEASRKPRLLIVDDVTDNRAILLRRFERRGFEVTEADSGMAALALIARQPFDVVLLDVMMPGIDGLEVLKRVRENFSPVELPVIMVTAKSQSEDIVSALEMQANDYVTKPVDFPIALARVNVQLERKRANDELSRAKELLEERVKERTFELIEINRKLEGEIEQRQRSEAESRYMAFHDALTGLANRVLFREALDARLGQPVAEGNGVAILFIDLDGFKSVNDTLGHTIGDLLLKQVATEFREVIGKDDLIARLGGDEFAILHAGCDSGLNSAAAIAEKIIARASRQRSIEGHAITVGASVGIVATFDGQEEADVLLKNADLAMYRAKTDGRGTYRIFNPEMDAVAQERRLLELDMRNAFVNGEYKLVYQPQISLDNQEIVGFEALLRWEHPERGLVSPEFFIPVAEETGLIIQLGDWVIRRACMEAMQWPDHVRVAVNVSSIQFMRGNVINSVMSALAASGLPPQRLEIEITETVLLEKTEQNIAILEQLHALGVRIAMDDFGTGYSSLGYLRRFRFDKIKIDRSFIRDVAQNRESGAIVHAITKLGVSFGILTTAEGVETQEQLFHLAREGCTEVQGWQFSKAIPAEDVSSVLAVPVSAAIDRWRREHEERKG</sequence>
<dbReference type="Pfam" id="PF00563">
    <property type="entry name" value="EAL"/>
    <property type="match status" value="1"/>
</dbReference>
<dbReference type="InterPro" id="IPR035919">
    <property type="entry name" value="EAL_sf"/>
</dbReference>